<comment type="caution">
    <text evidence="2">The sequence shown here is derived from an EMBL/GenBank/DDBJ whole genome shotgun (WGS) entry which is preliminary data.</text>
</comment>
<accession>A0AAV3R347</accession>
<keyword evidence="3" id="KW-1185">Reference proteome</keyword>
<evidence type="ECO:0008006" key="4">
    <source>
        <dbReference type="Google" id="ProtNLM"/>
    </source>
</evidence>
<name>A0AAV3R347_LITER</name>
<evidence type="ECO:0000313" key="3">
    <source>
        <dbReference type="Proteomes" id="UP001454036"/>
    </source>
</evidence>
<dbReference type="AlphaFoldDB" id="A0AAV3R347"/>
<protein>
    <recommendedName>
        <fullName evidence="4">Retrotransposon Copia-like N-terminal domain-containing protein</fullName>
    </recommendedName>
</protein>
<dbReference type="EMBL" id="BAABME010007426">
    <property type="protein sequence ID" value="GAA0170857.1"/>
    <property type="molecule type" value="Genomic_DNA"/>
</dbReference>
<organism evidence="2 3">
    <name type="scientific">Lithospermum erythrorhizon</name>
    <name type="common">Purple gromwell</name>
    <name type="synonym">Lithospermum officinale var. erythrorhizon</name>
    <dbReference type="NCBI Taxonomy" id="34254"/>
    <lineage>
        <taxon>Eukaryota</taxon>
        <taxon>Viridiplantae</taxon>
        <taxon>Streptophyta</taxon>
        <taxon>Embryophyta</taxon>
        <taxon>Tracheophyta</taxon>
        <taxon>Spermatophyta</taxon>
        <taxon>Magnoliopsida</taxon>
        <taxon>eudicotyledons</taxon>
        <taxon>Gunneridae</taxon>
        <taxon>Pentapetalae</taxon>
        <taxon>asterids</taxon>
        <taxon>lamiids</taxon>
        <taxon>Boraginales</taxon>
        <taxon>Boraginaceae</taxon>
        <taxon>Boraginoideae</taxon>
        <taxon>Lithospermeae</taxon>
        <taxon>Lithospermum</taxon>
    </lineage>
</organism>
<gene>
    <name evidence="2" type="ORF">LIER_25030</name>
</gene>
<evidence type="ECO:0000256" key="1">
    <source>
        <dbReference type="SAM" id="MobiDB-lite"/>
    </source>
</evidence>
<dbReference type="Proteomes" id="UP001454036">
    <property type="component" value="Unassembled WGS sequence"/>
</dbReference>
<reference evidence="2 3" key="1">
    <citation type="submission" date="2024-01" db="EMBL/GenBank/DDBJ databases">
        <title>The complete chloroplast genome sequence of Lithospermum erythrorhizon: insights into the phylogenetic relationship among Boraginaceae species and the maternal lineages of purple gromwells.</title>
        <authorList>
            <person name="Okada T."/>
            <person name="Watanabe K."/>
        </authorList>
    </citation>
    <scope>NUCLEOTIDE SEQUENCE [LARGE SCALE GENOMIC DNA]</scope>
</reference>
<sequence>MTAPNPPRNSLWAVLEKCKPNNSNFHDWSRNLRIVLKQERIEYVLNTRVPSRPNDAATNREREAYKSTSLML</sequence>
<evidence type="ECO:0000313" key="2">
    <source>
        <dbReference type="EMBL" id="GAA0170857.1"/>
    </source>
</evidence>
<feature type="region of interest" description="Disordered" evidence="1">
    <location>
        <begin position="50"/>
        <end position="72"/>
    </location>
</feature>
<proteinExistence type="predicted"/>